<dbReference type="OrthoDB" id="1188781at2"/>
<keyword evidence="1" id="KW-1133">Transmembrane helix</keyword>
<dbReference type="Proteomes" id="UP000219559">
    <property type="component" value="Unassembled WGS sequence"/>
</dbReference>
<keyword evidence="1" id="KW-0472">Membrane</keyword>
<name>A0A2A4G5N6_9FLAO</name>
<reference evidence="2 3" key="1">
    <citation type="submission" date="2017-04" db="EMBL/GenBank/DDBJ databases">
        <title>A new member of the family Flavobacteriaceae isolated from ascidians.</title>
        <authorList>
            <person name="Chen L."/>
        </authorList>
    </citation>
    <scope>NUCLEOTIDE SEQUENCE [LARGE SCALE GENOMIC DNA]</scope>
    <source>
        <strain evidence="2 3">HQA918</strain>
    </source>
</reference>
<comment type="caution">
    <text evidence="2">The sequence shown here is derived from an EMBL/GenBank/DDBJ whole genome shotgun (WGS) entry which is preliminary data.</text>
</comment>
<proteinExistence type="predicted"/>
<evidence type="ECO:0000313" key="3">
    <source>
        <dbReference type="Proteomes" id="UP000219559"/>
    </source>
</evidence>
<dbReference type="AlphaFoldDB" id="A0A2A4G5N6"/>
<keyword evidence="3" id="KW-1185">Reference proteome</keyword>
<dbReference type="RefSeq" id="WP_097440403.1">
    <property type="nucleotide sequence ID" value="NZ_KZ300476.1"/>
</dbReference>
<feature type="transmembrane region" description="Helical" evidence="1">
    <location>
        <begin position="73"/>
        <end position="96"/>
    </location>
</feature>
<dbReference type="EMBL" id="NBWU01000003">
    <property type="protein sequence ID" value="PCE64279.1"/>
    <property type="molecule type" value="Genomic_DNA"/>
</dbReference>
<protein>
    <submittedName>
        <fullName evidence="2">Uncharacterized protein</fullName>
    </submittedName>
</protein>
<feature type="transmembrane region" description="Helical" evidence="1">
    <location>
        <begin position="108"/>
        <end position="126"/>
    </location>
</feature>
<accession>A0A2A4G5N6</accession>
<organism evidence="2 3">
    <name type="scientific">Sediminicola luteus</name>
    <dbReference type="NCBI Taxonomy" id="319238"/>
    <lineage>
        <taxon>Bacteria</taxon>
        <taxon>Pseudomonadati</taxon>
        <taxon>Bacteroidota</taxon>
        <taxon>Flavobacteriia</taxon>
        <taxon>Flavobacteriales</taxon>
        <taxon>Flavobacteriaceae</taxon>
        <taxon>Sediminicola</taxon>
    </lineage>
</organism>
<keyword evidence="1" id="KW-0812">Transmembrane</keyword>
<sequence>MEGSLSLANFPKGVKSFLAVFVLVLSVGFFTGLLFVNETTEASPQGIHENYLGNEADEEAEVMKFKKSEREMLTTVHTHILSLSFVFVLMGVLVWLSDTSLWLKKFLSIEPLLSVLFTFGGIYLMWKGIGWMKYVVMVSGFLMTLSFTWAAALVLWQLLFKKSGSN</sequence>
<feature type="transmembrane region" description="Helical" evidence="1">
    <location>
        <begin position="16"/>
        <end position="36"/>
    </location>
</feature>
<gene>
    <name evidence="2" type="ORF">B7P33_08225</name>
</gene>
<evidence type="ECO:0000256" key="1">
    <source>
        <dbReference type="SAM" id="Phobius"/>
    </source>
</evidence>
<feature type="transmembrane region" description="Helical" evidence="1">
    <location>
        <begin position="138"/>
        <end position="159"/>
    </location>
</feature>
<evidence type="ECO:0000313" key="2">
    <source>
        <dbReference type="EMBL" id="PCE64279.1"/>
    </source>
</evidence>